<keyword evidence="2" id="KW-0808">Transferase</keyword>
<dbReference type="PROSITE" id="PS00107">
    <property type="entry name" value="PROTEIN_KINASE_ATP"/>
    <property type="match status" value="1"/>
</dbReference>
<dbReference type="WBParaSite" id="L893_g33452.t1">
    <property type="protein sequence ID" value="L893_g33452.t1"/>
    <property type="gene ID" value="L893_g33452"/>
</dbReference>
<evidence type="ECO:0000256" key="5">
    <source>
        <dbReference type="ARBA" id="ARBA00022840"/>
    </source>
</evidence>
<keyword evidence="4" id="KW-0418">Kinase</keyword>
<dbReference type="Pfam" id="PF00069">
    <property type="entry name" value="Pkinase"/>
    <property type="match status" value="1"/>
</dbReference>
<comment type="similarity">
    <text evidence="6">Belongs to the protein kinase superfamily. CMGC Ser/Thr protein kinase family. Lammer subfamily.</text>
</comment>
<evidence type="ECO:0000256" key="1">
    <source>
        <dbReference type="ARBA" id="ARBA00022527"/>
    </source>
</evidence>
<dbReference type="SMART" id="SM00220">
    <property type="entry name" value="S_TKc"/>
    <property type="match status" value="1"/>
</dbReference>
<evidence type="ECO:0000313" key="9">
    <source>
        <dbReference type="Proteomes" id="UP000095287"/>
    </source>
</evidence>
<dbReference type="Proteomes" id="UP000095287">
    <property type="component" value="Unplaced"/>
</dbReference>
<keyword evidence="1" id="KW-0723">Serine/threonine-protein kinase</keyword>
<evidence type="ECO:0000313" key="10">
    <source>
        <dbReference type="WBParaSite" id="L893_g33452.t1"/>
    </source>
</evidence>
<dbReference type="GO" id="GO:0004674">
    <property type="term" value="F:protein serine/threonine kinase activity"/>
    <property type="evidence" value="ECO:0007669"/>
    <property type="project" value="UniProtKB-KW"/>
</dbReference>
<dbReference type="InterPro" id="IPR051175">
    <property type="entry name" value="CLK_kinases"/>
</dbReference>
<dbReference type="SUPFAM" id="SSF56112">
    <property type="entry name" value="Protein kinase-like (PK-like)"/>
    <property type="match status" value="1"/>
</dbReference>
<evidence type="ECO:0000256" key="6">
    <source>
        <dbReference type="ARBA" id="ARBA00037966"/>
    </source>
</evidence>
<organism evidence="9 10">
    <name type="scientific">Steinernema glaseri</name>
    <dbReference type="NCBI Taxonomy" id="37863"/>
    <lineage>
        <taxon>Eukaryota</taxon>
        <taxon>Metazoa</taxon>
        <taxon>Ecdysozoa</taxon>
        <taxon>Nematoda</taxon>
        <taxon>Chromadorea</taxon>
        <taxon>Rhabditida</taxon>
        <taxon>Tylenchina</taxon>
        <taxon>Panagrolaimomorpha</taxon>
        <taxon>Strongyloidoidea</taxon>
        <taxon>Steinernematidae</taxon>
        <taxon>Steinernema</taxon>
    </lineage>
</organism>
<dbReference type="InterPro" id="IPR011009">
    <property type="entry name" value="Kinase-like_dom_sf"/>
</dbReference>
<evidence type="ECO:0000256" key="7">
    <source>
        <dbReference type="PROSITE-ProRule" id="PRU10141"/>
    </source>
</evidence>
<evidence type="ECO:0000256" key="2">
    <source>
        <dbReference type="ARBA" id="ARBA00022679"/>
    </source>
</evidence>
<name>A0A1I8A6V8_9BILA</name>
<keyword evidence="5 7" id="KW-0067">ATP-binding</keyword>
<dbReference type="PROSITE" id="PS50011">
    <property type="entry name" value="PROTEIN_KINASE_DOM"/>
    <property type="match status" value="1"/>
</dbReference>
<dbReference type="Gene3D" id="3.30.200.20">
    <property type="entry name" value="Phosphorylase Kinase, domain 1"/>
    <property type="match status" value="1"/>
</dbReference>
<keyword evidence="3 7" id="KW-0547">Nucleotide-binding</keyword>
<dbReference type="GO" id="GO:0005524">
    <property type="term" value="F:ATP binding"/>
    <property type="evidence" value="ECO:0007669"/>
    <property type="project" value="UniProtKB-UniRule"/>
</dbReference>
<evidence type="ECO:0000256" key="4">
    <source>
        <dbReference type="ARBA" id="ARBA00022777"/>
    </source>
</evidence>
<feature type="binding site" evidence="7">
    <location>
        <position position="177"/>
    </location>
    <ligand>
        <name>ATP</name>
        <dbReference type="ChEBI" id="CHEBI:30616"/>
    </ligand>
</feature>
<accession>A0A1I8A6V8</accession>
<feature type="domain" description="Protein kinase" evidence="8">
    <location>
        <begin position="146"/>
        <end position="334"/>
    </location>
</feature>
<proteinExistence type="inferred from homology"/>
<protein>
    <submittedName>
        <fullName evidence="10">Protein kinase domain-containing protein</fullName>
    </submittedName>
</protein>
<dbReference type="InterPro" id="IPR000719">
    <property type="entry name" value="Prot_kinase_dom"/>
</dbReference>
<dbReference type="AlphaFoldDB" id="A0A1I8A6V8"/>
<dbReference type="Gene3D" id="1.10.510.10">
    <property type="entry name" value="Transferase(Phosphotransferase) domain 1"/>
    <property type="match status" value="1"/>
</dbReference>
<evidence type="ECO:0000256" key="3">
    <source>
        <dbReference type="ARBA" id="ARBA00022741"/>
    </source>
</evidence>
<dbReference type="PANTHER" id="PTHR45646">
    <property type="entry name" value="SERINE/THREONINE-PROTEIN KINASE DOA-RELATED"/>
    <property type="match status" value="1"/>
</dbReference>
<reference evidence="10" key="1">
    <citation type="submission" date="2016-11" db="UniProtKB">
        <authorList>
            <consortium name="WormBaseParasite"/>
        </authorList>
    </citation>
    <scope>IDENTIFICATION</scope>
</reference>
<dbReference type="InterPro" id="IPR017441">
    <property type="entry name" value="Protein_kinase_ATP_BS"/>
</dbReference>
<sequence length="334" mass="38142">MYSMDCTGFFYRSGKLGHNMFTFMISVDTELLRLIAKDYEVSIRKGAHQGRFARRHNQKPFAAVCPFANSTVASAPFMQIYIAEESRRQPQFRSPTAFTARERSRPKPSLLTFGQYKSVSMSSESFNFGPRGYRSCYVGECINGCYTIILLLGHGTYSTVYLCWDQSTRDHRLVALKISRCAKHFYDAGRKESAALKRLSKKTNAVVQYLNSFDIAGEHGLPHHAVVTEVLGNTLYDDMVRRSEPYQLNTVIVVIAKILEALEAMRLSNEYHYDLKPENILLGCSQKKLCERALNFLNLFNARRAVPEDEAPLNFKNLNLENRKSLKETLVKDK</sequence>
<keyword evidence="9" id="KW-1185">Reference proteome</keyword>
<evidence type="ECO:0000259" key="8">
    <source>
        <dbReference type="PROSITE" id="PS50011"/>
    </source>
</evidence>